<dbReference type="PANTHER" id="PTHR21615:SF2">
    <property type="entry name" value="CYCLIN N-TERMINAL DOMAIN-CONTAINING PROTEIN 1"/>
    <property type="match status" value="1"/>
</dbReference>
<comment type="caution">
    <text evidence="1">The sequence shown here is derived from an EMBL/GenBank/DDBJ whole genome shotgun (WGS) entry which is preliminary data.</text>
</comment>
<protein>
    <submittedName>
        <fullName evidence="1">Uncharacterized protein</fullName>
    </submittedName>
</protein>
<evidence type="ECO:0000313" key="2">
    <source>
        <dbReference type="Proteomes" id="UP000286415"/>
    </source>
</evidence>
<dbReference type="AlphaFoldDB" id="A0A8T1M387"/>
<reference evidence="1 2" key="1">
    <citation type="journal article" date="2018" name="Biotechnol. Adv.">
        <title>Improved genomic resources and new bioinformatic workflow for the carcinogenic parasite Clonorchis sinensis: Biotechnological implications.</title>
        <authorList>
            <person name="Wang D."/>
            <person name="Korhonen P.K."/>
            <person name="Gasser R.B."/>
            <person name="Young N.D."/>
        </authorList>
    </citation>
    <scope>NUCLEOTIDE SEQUENCE [LARGE SCALE GENOMIC DNA]</scope>
    <source>
        <strain evidence="1">Cs-k2</strain>
    </source>
</reference>
<dbReference type="GO" id="GO:0035861">
    <property type="term" value="C:site of double-strand break"/>
    <property type="evidence" value="ECO:0007669"/>
    <property type="project" value="TreeGrafter"/>
</dbReference>
<dbReference type="GO" id="GO:0007131">
    <property type="term" value="P:reciprocal meiotic recombination"/>
    <property type="evidence" value="ECO:0007669"/>
    <property type="project" value="TreeGrafter"/>
</dbReference>
<accession>A0A8T1M387</accession>
<sequence>MDVATQNELRKWIFLSEKCSRKSLTLFPGYVGPLCNSLMNNFVFGLCLQLKTPEEVIFKVMEYFDNYMTVILRPDGERNAYHPSHVTRSKRKNMLRLIAMVQIATKITYRHKVLKTREAASVLGRIGIPVETKEVLQEELKVLHRLTPILNGRTLDDSLEFCIFVMQQKYARFVIDNKYDWITYVYCAAPYFISHLEKLGFSFTSKFDLNLLLSFGIIISVSLLHKCEEEVIHAVDIVQLLTRWTGPDVLKVAFVILDSV</sequence>
<reference evidence="1 2" key="2">
    <citation type="journal article" date="2021" name="Genomics">
        <title>High-quality reference genome for Clonorchis sinensis.</title>
        <authorList>
            <person name="Young N.D."/>
            <person name="Stroehlein A.J."/>
            <person name="Kinkar L."/>
            <person name="Wang T."/>
            <person name="Sohn W.M."/>
            <person name="Chang B.C.H."/>
            <person name="Kaur P."/>
            <person name="Weisz D."/>
            <person name="Dudchenko O."/>
            <person name="Aiden E.L."/>
            <person name="Korhonen P.K."/>
            <person name="Gasser R.B."/>
        </authorList>
    </citation>
    <scope>NUCLEOTIDE SEQUENCE [LARGE SCALE GENOMIC DNA]</scope>
    <source>
        <strain evidence="1">Cs-k2</strain>
    </source>
</reference>
<evidence type="ECO:0000313" key="1">
    <source>
        <dbReference type="EMBL" id="KAG5443837.1"/>
    </source>
</evidence>
<dbReference type="Proteomes" id="UP000286415">
    <property type="component" value="Unassembled WGS sequence"/>
</dbReference>
<proteinExistence type="predicted"/>
<gene>
    <name evidence="1" type="ORF">CSKR_202881</name>
</gene>
<keyword evidence="2" id="KW-1185">Reference proteome</keyword>
<dbReference type="PANTHER" id="PTHR21615">
    <property type="entry name" value="CYCLIN N-TERMINAL DOMAIN-CONTAINING PROTEIN 1"/>
    <property type="match status" value="1"/>
</dbReference>
<dbReference type="EMBL" id="NIRI02000056">
    <property type="protein sequence ID" value="KAG5443837.1"/>
    <property type="molecule type" value="Genomic_DNA"/>
</dbReference>
<name>A0A8T1M387_CLOSI</name>
<dbReference type="OrthoDB" id="9983043at2759"/>
<organism evidence="1 2">
    <name type="scientific">Clonorchis sinensis</name>
    <name type="common">Chinese liver fluke</name>
    <dbReference type="NCBI Taxonomy" id="79923"/>
    <lineage>
        <taxon>Eukaryota</taxon>
        <taxon>Metazoa</taxon>
        <taxon>Spiralia</taxon>
        <taxon>Lophotrochozoa</taxon>
        <taxon>Platyhelminthes</taxon>
        <taxon>Trematoda</taxon>
        <taxon>Digenea</taxon>
        <taxon>Opisthorchiida</taxon>
        <taxon>Opisthorchiata</taxon>
        <taxon>Opisthorchiidae</taxon>
        <taxon>Clonorchis</taxon>
    </lineage>
</organism>